<proteinExistence type="predicted"/>
<reference evidence="2 3" key="1">
    <citation type="journal article" date="2013" name="Mar. Genomics">
        <title>Expression of sulfatases in Rhodopirellula baltica and the diversity of sulfatases in the genus Rhodopirellula.</title>
        <authorList>
            <person name="Wegner C.E."/>
            <person name="Richter-Heitmann T."/>
            <person name="Klindworth A."/>
            <person name="Klockow C."/>
            <person name="Richter M."/>
            <person name="Achstetter T."/>
            <person name="Glockner F.O."/>
            <person name="Harder J."/>
        </authorList>
    </citation>
    <scope>NUCLEOTIDE SEQUENCE [LARGE SCALE GENOMIC DNA]</scope>
    <source>
        <strain evidence="2 3">SH28</strain>
    </source>
</reference>
<comment type="caution">
    <text evidence="2">The sequence shown here is derived from an EMBL/GenBank/DDBJ whole genome shotgun (WGS) entry which is preliminary data.</text>
</comment>
<dbReference type="EMBL" id="AMCW01000063">
    <property type="protein sequence ID" value="EKK02293.1"/>
    <property type="molecule type" value="Genomic_DNA"/>
</dbReference>
<dbReference type="PATRIC" id="fig|993517.3.peg.2520"/>
<feature type="compositionally biased region" description="Polar residues" evidence="1">
    <location>
        <begin position="34"/>
        <end position="44"/>
    </location>
</feature>
<evidence type="ECO:0000256" key="1">
    <source>
        <dbReference type="SAM" id="MobiDB-lite"/>
    </source>
</evidence>
<dbReference type="Proteomes" id="UP000007993">
    <property type="component" value="Unassembled WGS sequence"/>
</dbReference>
<sequence>MAAVDLDRFATEAERAAAVRLDELDRERSEKPSRSVNARSSSAPNAIDEPQNRERAIARRTGRGKSLPCPHAKSRIAPTDPIGQPWEPSV</sequence>
<name>K5DIP8_RHOBT</name>
<evidence type="ECO:0000313" key="2">
    <source>
        <dbReference type="EMBL" id="EKK02293.1"/>
    </source>
</evidence>
<dbReference type="AlphaFoldDB" id="K5DIP8"/>
<protein>
    <submittedName>
        <fullName evidence="2">Uncharacterized protein</fullName>
    </submittedName>
</protein>
<evidence type="ECO:0000313" key="3">
    <source>
        <dbReference type="Proteomes" id="UP000007993"/>
    </source>
</evidence>
<organism evidence="2 3">
    <name type="scientific">Rhodopirellula baltica SH28</name>
    <dbReference type="NCBI Taxonomy" id="993517"/>
    <lineage>
        <taxon>Bacteria</taxon>
        <taxon>Pseudomonadati</taxon>
        <taxon>Planctomycetota</taxon>
        <taxon>Planctomycetia</taxon>
        <taxon>Pirellulales</taxon>
        <taxon>Pirellulaceae</taxon>
        <taxon>Rhodopirellula</taxon>
    </lineage>
</organism>
<gene>
    <name evidence="2" type="ORF">RBSH_02329</name>
</gene>
<accession>K5DIP8</accession>
<feature type="compositionally biased region" description="Basic and acidic residues" evidence="1">
    <location>
        <begin position="21"/>
        <end position="33"/>
    </location>
</feature>
<feature type="region of interest" description="Disordered" evidence="1">
    <location>
        <begin position="21"/>
        <end position="90"/>
    </location>
</feature>